<keyword evidence="9" id="KW-1185">Reference proteome</keyword>
<keyword evidence="4 5" id="KW-0720">Serine protease</keyword>
<name>A0A0M0L814_9BACL</name>
<dbReference type="InterPro" id="IPR022398">
    <property type="entry name" value="Peptidase_S8_His-AS"/>
</dbReference>
<evidence type="ECO:0000313" key="9">
    <source>
        <dbReference type="Proteomes" id="UP000036867"/>
    </source>
</evidence>
<sequence>MPKIELGKYKILSFYNDLEVVPPGVDLIKAREVWTEASEGSGVVVAILDTGIATHHPDLTDAIIGGYNFTDDDNGEPSIFEDHNGHGTHVAGIIGARNNGVGVIGVAPKCNLLILKVLDKRGAGSYDQLIEALDYAMKWTGPNGEKVSVINMSLGGPTHTNELYKTIKNVYDAGIIIVAAAGNGGDGDSETYEISYPAFYEETLSIGSVNNDLVPSVFSHTNLNLKFMAPGEDVLSTHLNGQYVKLTGTSMAAPHASGAVALVLNLIQKYDQMLLPSQIERYFSSHSRKMDFPISQVGNGFIQLN</sequence>
<feature type="active site" description="Charge relay system" evidence="5">
    <location>
        <position position="250"/>
    </location>
</feature>
<dbReference type="InterPro" id="IPR015500">
    <property type="entry name" value="Peptidase_S8_subtilisin-rel"/>
</dbReference>
<dbReference type="PROSITE" id="PS51892">
    <property type="entry name" value="SUBTILASE"/>
    <property type="match status" value="1"/>
</dbReference>
<dbReference type="STRING" id="263475.AMD00_21465"/>
<evidence type="ECO:0000256" key="5">
    <source>
        <dbReference type="PROSITE-ProRule" id="PRU01240"/>
    </source>
</evidence>
<dbReference type="InterPro" id="IPR051048">
    <property type="entry name" value="Peptidase_S8/S53_subtilisin"/>
</dbReference>
<feature type="active site" description="Charge relay system" evidence="5">
    <location>
        <position position="86"/>
    </location>
</feature>
<dbReference type="InterPro" id="IPR023828">
    <property type="entry name" value="Peptidase_S8_Ser-AS"/>
</dbReference>
<keyword evidence="3 5" id="KW-0378">Hydrolase</keyword>
<evidence type="ECO:0000256" key="3">
    <source>
        <dbReference type="ARBA" id="ARBA00022801"/>
    </source>
</evidence>
<comment type="caution">
    <text evidence="8">The sequence shown here is derived from an EMBL/GenBank/DDBJ whole genome shotgun (WGS) entry which is preliminary data.</text>
</comment>
<dbReference type="InterPro" id="IPR023827">
    <property type="entry name" value="Peptidase_S8_Asp-AS"/>
</dbReference>
<dbReference type="GO" id="GO:0006508">
    <property type="term" value="P:proteolysis"/>
    <property type="evidence" value="ECO:0007669"/>
    <property type="project" value="UniProtKB-KW"/>
</dbReference>
<evidence type="ECO:0000313" key="8">
    <source>
        <dbReference type="EMBL" id="KOO47241.1"/>
    </source>
</evidence>
<feature type="domain" description="Peptidase S8/S53" evidence="7">
    <location>
        <begin position="40"/>
        <end position="279"/>
    </location>
</feature>
<dbReference type="GeneID" id="301138671"/>
<dbReference type="GO" id="GO:0004252">
    <property type="term" value="F:serine-type endopeptidase activity"/>
    <property type="evidence" value="ECO:0007669"/>
    <property type="project" value="UniProtKB-UniRule"/>
</dbReference>
<dbReference type="Pfam" id="PF00082">
    <property type="entry name" value="Peptidase_S8"/>
    <property type="match status" value="1"/>
</dbReference>
<dbReference type="SUPFAM" id="SSF52743">
    <property type="entry name" value="Subtilisin-like"/>
    <property type="match status" value="1"/>
</dbReference>
<feature type="active site" description="Charge relay system" evidence="5">
    <location>
        <position position="49"/>
    </location>
</feature>
<dbReference type="InterPro" id="IPR034202">
    <property type="entry name" value="Subtilisin_Carlsberg-like"/>
</dbReference>
<dbReference type="InterPro" id="IPR000209">
    <property type="entry name" value="Peptidase_S8/S53_dom"/>
</dbReference>
<dbReference type="PANTHER" id="PTHR43399:SF4">
    <property type="entry name" value="CELL WALL-ASSOCIATED PROTEASE"/>
    <property type="match status" value="1"/>
</dbReference>
<dbReference type="PANTHER" id="PTHR43399">
    <property type="entry name" value="SUBTILISIN-RELATED"/>
    <property type="match status" value="1"/>
</dbReference>
<evidence type="ECO:0000259" key="7">
    <source>
        <dbReference type="Pfam" id="PF00082"/>
    </source>
</evidence>
<dbReference type="RefSeq" id="WP_053419047.1">
    <property type="nucleotide sequence ID" value="NZ_LILB01000009.1"/>
</dbReference>
<accession>A0A0M0L814</accession>
<dbReference type="PRINTS" id="PR00723">
    <property type="entry name" value="SUBTILISIN"/>
</dbReference>
<dbReference type="CDD" id="cd07477">
    <property type="entry name" value="Peptidases_S8_Subtilisin_subset"/>
    <property type="match status" value="1"/>
</dbReference>
<dbReference type="PROSITE" id="PS00137">
    <property type="entry name" value="SUBTILASE_HIS"/>
    <property type="match status" value="1"/>
</dbReference>
<dbReference type="AlphaFoldDB" id="A0A0M0L814"/>
<organism evidence="8 9">
    <name type="scientific">Viridibacillus arvi</name>
    <dbReference type="NCBI Taxonomy" id="263475"/>
    <lineage>
        <taxon>Bacteria</taxon>
        <taxon>Bacillati</taxon>
        <taxon>Bacillota</taxon>
        <taxon>Bacilli</taxon>
        <taxon>Bacillales</taxon>
        <taxon>Caryophanaceae</taxon>
        <taxon>Viridibacillus</taxon>
    </lineage>
</organism>
<evidence type="ECO:0000256" key="1">
    <source>
        <dbReference type="ARBA" id="ARBA00011073"/>
    </source>
</evidence>
<keyword evidence="2 5" id="KW-0645">Protease</keyword>
<dbReference type="PROSITE" id="PS00136">
    <property type="entry name" value="SUBTILASE_ASP"/>
    <property type="match status" value="1"/>
</dbReference>
<evidence type="ECO:0000256" key="4">
    <source>
        <dbReference type="ARBA" id="ARBA00022825"/>
    </source>
</evidence>
<protein>
    <submittedName>
        <fullName evidence="8">Peptidase S8</fullName>
    </submittedName>
</protein>
<dbReference type="Gene3D" id="3.40.50.200">
    <property type="entry name" value="Peptidase S8/S53 domain"/>
    <property type="match status" value="1"/>
</dbReference>
<proteinExistence type="inferred from homology"/>
<gene>
    <name evidence="8" type="ORF">AMD00_21465</name>
</gene>
<dbReference type="PROSITE" id="PS00138">
    <property type="entry name" value="SUBTILASE_SER"/>
    <property type="match status" value="1"/>
</dbReference>
<reference evidence="9" key="1">
    <citation type="submission" date="2015-08" db="EMBL/GenBank/DDBJ databases">
        <title>Fjat-10028 dsm 16317.</title>
        <authorList>
            <person name="Liu B."/>
            <person name="Wang J."/>
            <person name="Zhu Y."/>
            <person name="Liu G."/>
            <person name="Chen Q."/>
            <person name="Chen Z."/>
            <person name="Lan J."/>
            <person name="Che J."/>
            <person name="Ge C."/>
            <person name="Shi H."/>
            <person name="Pan Z."/>
            <person name="Liu X."/>
        </authorList>
    </citation>
    <scope>NUCLEOTIDE SEQUENCE [LARGE SCALE GENOMIC DNA]</scope>
    <source>
        <strain evidence="9">DSM 16317</strain>
    </source>
</reference>
<evidence type="ECO:0000256" key="6">
    <source>
        <dbReference type="RuleBase" id="RU003355"/>
    </source>
</evidence>
<dbReference type="OrthoDB" id="9798386at2"/>
<comment type="similarity">
    <text evidence="1 5 6">Belongs to the peptidase S8 family.</text>
</comment>
<dbReference type="EMBL" id="LILB01000009">
    <property type="protein sequence ID" value="KOO47241.1"/>
    <property type="molecule type" value="Genomic_DNA"/>
</dbReference>
<dbReference type="Proteomes" id="UP000036867">
    <property type="component" value="Unassembled WGS sequence"/>
</dbReference>
<evidence type="ECO:0000256" key="2">
    <source>
        <dbReference type="ARBA" id="ARBA00022670"/>
    </source>
</evidence>
<dbReference type="InterPro" id="IPR036852">
    <property type="entry name" value="Peptidase_S8/S53_dom_sf"/>
</dbReference>